<dbReference type="CDD" id="cd16917">
    <property type="entry name" value="HATPase_UhpB-NarQ-NarX-like"/>
    <property type="match status" value="1"/>
</dbReference>
<organism evidence="2 3">
    <name type="scientific">Dactylosporangium aurantiacum</name>
    <dbReference type="NCBI Taxonomy" id="35754"/>
    <lineage>
        <taxon>Bacteria</taxon>
        <taxon>Bacillati</taxon>
        <taxon>Actinomycetota</taxon>
        <taxon>Actinomycetes</taxon>
        <taxon>Micromonosporales</taxon>
        <taxon>Micromonosporaceae</taxon>
        <taxon>Dactylosporangium</taxon>
    </lineage>
</organism>
<dbReference type="GO" id="GO:0046983">
    <property type="term" value="F:protein dimerization activity"/>
    <property type="evidence" value="ECO:0007669"/>
    <property type="project" value="InterPro"/>
</dbReference>
<dbReference type="Pfam" id="PF01590">
    <property type="entry name" value="GAF"/>
    <property type="match status" value="1"/>
</dbReference>
<dbReference type="SUPFAM" id="SSF55781">
    <property type="entry name" value="GAF domain-like"/>
    <property type="match status" value="2"/>
</dbReference>
<reference evidence="2" key="1">
    <citation type="submission" date="2021-04" db="EMBL/GenBank/DDBJ databases">
        <title>Dactylosporangium aurantiacum NRRL B-8018 full assembly.</title>
        <authorList>
            <person name="Hartkoorn R.C."/>
            <person name="Beaudoing E."/>
            <person name="Hot D."/>
        </authorList>
    </citation>
    <scope>NUCLEOTIDE SEQUENCE</scope>
    <source>
        <strain evidence="2">NRRL B-8018</strain>
    </source>
</reference>
<dbReference type="SUPFAM" id="SSF55874">
    <property type="entry name" value="ATPase domain of HSP90 chaperone/DNA topoisomerase II/histidine kinase"/>
    <property type="match status" value="1"/>
</dbReference>
<feature type="domain" description="Protein kinase" evidence="1">
    <location>
        <begin position="1"/>
        <end position="254"/>
    </location>
</feature>
<dbReference type="InterPro" id="IPR000719">
    <property type="entry name" value="Prot_kinase_dom"/>
</dbReference>
<dbReference type="Gene3D" id="3.30.450.40">
    <property type="match status" value="1"/>
</dbReference>
<name>A0A9Q9IT54_9ACTN</name>
<dbReference type="OrthoDB" id="5521237at2"/>
<dbReference type="PROSITE" id="PS50011">
    <property type="entry name" value="PROTEIN_KINASE_DOM"/>
    <property type="match status" value="1"/>
</dbReference>
<dbReference type="GO" id="GO:0016020">
    <property type="term" value="C:membrane"/>
    <property type="evidence" value="ECO:0007669"/>
    <property type="project" value="InterPro"/>
</dbReference>
<accession>A0A9Q9IT54</accession>
<dbReference type="Pfam" id="PF02518">
    <property type="entry name" value="HATPase_c"/>
    <property type="match status" value="1"/>
</dbReference>
<dbReference type="InterPro" id="IPR011712">
    <property type="entry name" value="Sig_transdc_His_kin_sub3_dim/P"/>
</dbReference>
<evidence type="ECO:0000259" key="1">
    <source>
        <dbReference type="PROSITE" id="PS50011"/>
    </source>
</evidence>
<dbReference type="RefSeq" id="WP_052387463.1">
    <property type="nucleotide sequence ID" value="NZ_CP073767.1"/>
</dbReference>
<dbReference type="GO" id="GO:0005524">
    <property type="term" value="F:ATP binding"/>
    <property type="evidence" value="ECO:0007669"/>
    <property type="project" value="InterPro"/>
</dbReference>
<dbReference type="InterPro" id="IPR041664">
    <property type="entry name" value="AAA_16"/>
</dbReference>
<dbReference type="SMART" id="SM00387">
    <property type="entry name" value="HATPase_c"/>
    <property type="match status" value="1"/>
</dbReference>
<dbReference type="InterPro" id="IPR003018">
    <property type="entry name" value="GAF"/>
</dbReference>
<dbReference type="Gene3D" id="3.30.565.10">
    <property type="entry name" value="Histidine kinase-like ATPase, C-terminal domain"/>
    <property type="match status" value="1"/>
</dbReference>
<protein>
    <submittedName>
        <fullName evidence="2">AAA family ATPase</fullName>
    </submittedName>
</protein>
<dbReference type="Gene3D" id="1.10.510.10">
    <property type="entry name" value="Transferase(Phosphotransferase) domain 1"/>
    <property type="match status" value="1"/>
</dbReference>
<dbReference type="EMBL" id="CP073767">
    <property type="protein sequence ID" value="UWZ58498.1"/>
    <property type="molecule type" value="Genomic_DNA"/>
</dbReference>
<dbReference type="CDD" id="cd14014">
    <property type="entry name" value="STKc_PknB_like"/>
    <property type="match status" value="1"/>
</dbReference>
<dbReference type="Pfam" id="PF13191">
    <property type="entry name" value="AAA_16"/>
    <property type="match status" value="1"/>
</dbReference>
<dbReference type="SMART" id="SM00220">
    <property type="entry name" value="S_TKc"/>
    <property type="match status" value="1"/>
</dbReference>
<dbReference type="PROSITE" id="PS00109">
    <property type="entry name" value="PROTEIN_KINASE_TYR"/>
    <property type="match status" value="1"/>
</dbReference>
<dbReference type="InterPro" id="IPR003594">
    <property type="entry name" value="HATPase_dom"/>
</dbReference>
<dbReference type="PANTHER" id="PTHR43642:SF1">
    <property type="entry name" value="HYBRID SIGNAL TRANSDUCTION HISTIDINE KINASE G"/>
    <property type="match status" value="1"/>
</dbReference>
<dbReference type="InterPro" id="IPR036890">
    <property type="entry name" value="HATPase_C_sf"/>
</dbReference>
<dbReference type="SMART" id="SM00065">
    <property type="entry name" value="GAF"/>
    <property type="match status" value="1"/>
</dbReference>
<proteinExistence type="predicted"/>
<dbReference type="PANTHER" id="PTHR43642">
    <property type="entry name" value="HYBRID SIGNAL TRANSDUCTION HISTIDINE KINASE G"/>
    <property type="match status" value="1"/>
</dbReference>
<sequence>MGTGASRAEVVHDSEHTRVTRVVAGHPLIRKEPLGPDAPRRVQHEAAMLQRLRGVPDVAQLVDAAPRSGAITMADAGDTTLAALAKPLAARELLSLATRLARAVAAMHRHGVMHRDITPANILIGPDGAPCLVDFLLATPFAEIRPDFIHHTQIVGTLAYLAPEQTGRTGRSVDQRADLYALGATLYELATGAPPFGAGDPLRLTHDHLARVPEPPARVNPAVPGPLSDIIMHLLEKEPDDRYQTADGVVHDLERLLSGGPDAMAGLRIGEHDVPLRLLPPSRLVGRDPEVAALRAAFEDATAGRCRALLVAGPAGVGKTALVDQLRPLVAGRDGWFVAGKFDQCRHDPAFNAVHQAFRALGRLLLAEPEETLAKVRARIFEAAGANVGLLTAMLPEFATLLAVPPDTGDPLTARARVVQTVAEVLRAVASRERPLVVFTDDLQWAGPALDLVDELFSAEPVDGLLLVGTCRADDAPALARWRQLPTVRHLPLTDLDEPGLGALVAEVLHVDPARAAGLAATIRPFTAGNPHQTVELLNLLRSDGLLTAAADGWQWDDAATQRHLHGSEPADLLAARFAALPARTRHVLEAMACLGGRADVRLLQTVTAATADAVEHSLLPALDEGLLVMGSGVEGTVRLRHDQTCEAVLRSMTPRRRRARRLSIARRLAGVPELSAVAAEHYLPVIDAVREPAERRRVAALLRRTAAEAAAIGDQATVDATLAAALPLIDPADTATLAEVHTARHAALYGLGKLDDADQEYRTIERLRPDIIDRAAATGVQISSLTHRTRFAEAVRLGADSLRALGTAVPAADRLPAELDRQLGYLHDWLGRPADADRAELTDPTLRATAHVLNAVMAAAYFGEDYATHCWLGLEALRIWGEHGPHPALIGPATVACTAAVLLGDYAAAYRAGQRLLAESTARGYRPGTARARVLLAAQSHWFEPAEDGVRACRQARDELISGGDLASAGYTYYQIVSELIDVAPTLAELDAEVEAGRVFVRRTGNELTGRVLDSYRWLVAVLRGEHVADAPPEEPPVPLPDHLARGTAAAIFDDGAGLARHSAAAMVLLRTGLGPYPMDTAYLLRGLALARQARDGDGDRAAVLSELADMTDWLAARAADAPGNFLHLLRLVEAERAWAVGDFSAAAQTYDAALRAVAGQQRPWHRALITERAARFHLTHGLEHTGRALLTEARQAYLEWGATAKVDQLDWAFPARPSPPAEAGEQRAVMTTGTLDLLGILAASQALSSETDLGRLHSRVTRVVSAMTGATDVQLLLWSDDRHDWLRPAPGDDRAQPMSVVRYAQRTGEPLVVEDATRDDRFARDPYLTGVAYCALLAVPIVSRGTLRAMLLLENRLIRGAFTAGRLEAVRLIAGQLAVSLDNIKVYGDFRRIADEQTALRRVATLVARGTRPEDLFAAVAAEICALCGAEEAVIVRHEPDGSATVMGRHGPAGPPHPATAASPIVVEGRVWGAITVGSRDRRPQPQRLAAFTELVATAIANADSRAELSTSRARIVATADQTRRRIERDLHDGAQQRLVALALQLRTAQADVPPELDTLGRQLDRAVSAATAAADEVREIAHGIHPAILSQGGLGAALRTLARRSPVPVHLDVRAEVRLPEHIEVSAYYVVAEALTNTAKHAHASAVTVTVDTADSALHLAVRDDGTGGADLARGTGLLGLKDRVEAIGGRLSIDSPPGHGTNLLAQLPIGPPPA</sequence>
<dbReference type="Pfam" id="PF00069">
    <property type="entry name" value="Pkinase"/>
    <property type="match status" value="1"/>
</dbReference>
<dbReference type="SUPFAM" id="SSF56112">
    <property type="entry name" value="Protein kinase-like (PK-like)"/>
    <property type="match status" value="1"/>
</dbReference>
<dbReference type="SUPFAM" id="SSF52540">
    <property type="entry name" value="P-loop containing nucleoside triphosphate hydrolases"/>
    <property type="match status" value="1"/>
</dbReference>
<dbReference type="InterPro" id="IPR053159">
    <property type="entry name" value="Hybrid_Histidine_Kinase"/>
</dbReference>
<dbReference type="KEGG" id="daur:Daura_21360"/>
<dbReference type="InterPro" id="IPR008266">
    <property type="entry name" value="Tyr_kinase_AS"/>
</dbReference>
<dbReference type="InterPro" id="IPR027417">
    <property type="entry name" value="P-loop_NTPase"/>
</dbReference>
<dbReference type="InterPro" id="IPR011009">
    <property type="entry name" value="Kinase-like_dom_sf"/>
</dbReference>
<dbReference type="GO" id="GO:0000155">
    <property type="term" value="F:phosphorelay sensor kinase activity"/>
    <property type="evidence" value="ECO:0007669"/>
    <property type="project" value="InterPro"/>
</dbReference>
<evidence type="ECO:0000313" key="3">
    <source>
        <dbReference type="Proteomes" id="UP001058003"/>
    </source>
</evidence>
<dbReference type="InterPro" id="IPR029016">
    <property type="entry name" value="GAF-like_dom_sf"/>
</dbReference>
<dbReference type="Proteomes" id="UP001058003">
    <property type="component" value="Chromosome"/>
</dbReference>
<dbReference type="Gene3D" id="1.20.5.1930">
    <property type="match status" value="1"/>
</dbReference>
<dbReference type="Pfam" id="PF07730">
    <property type="entry name" value="HisKA_3"/>
    <property type="match status" value="1"/>
</dbReference>
<evidence type="ECO:0000313" key="2">
    <source>
        <dbReference type="EMBL" id="UWZ58498.1"/>
    </source>
</evidence>
<keyword evidence="3" id="KW-1185">Reference proteome</keyword>
<gene>
    <name evidence="2" type="ORF">Daura_21360</name>
</gene>